<dbReference type="OrthoDB" id="9805316at2"/>
<keyword evidence="3 6" id="KW-0808">Transferase</keyword>
<dbReference type="Gene3D" id="1.10.600.10">
    <property type="entry name" value="Farnesyl Diphosphate Synthase"/>
    <property type="match status" value="1"/>
</dbReference>
<reference evidence="7 8" key="1">
    <citation type="submission" date="2017-10" db="EMBL/GenBank/DDBJ databases">
        <title>Paenichitinophaga pekingensis gen. nov., sp. nov., isolated from activated sludge.</title>
        <authorList>
            <person name="Jin D."/>
            <person name="Kong X."/>
            <person name="Deng Y."/>
            <person name="Bai Z."/>
        </authorList>
    </citation>
    <scope>NUCLEOTIDE SEQUENCE [LARGE SCALE GENOMIC DNA]</scope>
    <source>
        <strain evidence="7 8">13</strain>
    </source>
</reference>
<dbReference type="PANTHER" id="PTHR12001">
    <property type="entry name" value="GERANYLGERANYL PYROPHOSPHATE SYNTHASE"/>
    <property type="match status" value="1"/>
</dbReference>
<accession>A0A291QX68</accession>
<evidence type="ECO:0000256" key="3">
    <source>
        <dbReference type="ARBA" id="ARBA00022679"/>
    </source>
</evidence>
<dbReference type="InterPro" id="IPR000092">
    <property type="entry name" value="Polyprenyl_synt"/>
</dbReference>
<dbReference type="InterPro" id="IPR008949">
    <property type="entry name" value="Isoprenoid_synthase_dom_sf"/>
</dbReference>
<dbReference type="InterPro" id="IPR033749">
    <property type="entry name" value="Polyprenyl_synt_CS"/>
</dbReference>
<evidence type="ECO:0000313" key="8">
    <source>
        <dbReference type="Proteomes" id="UP000220133"/>
    </source>
</evidence>
<dbReference type="CDD" id="cd00685">
    <property type="entry name" value="Trans_IPPS_HT"/>
    <property type="match status" value="1"/>
</dbReference>
<evidence type="ECO:0000256" key="5">
    <source>
        <dbReference type="ARBA" id="ARBA00022842"/>
    </source>
</evidence>
<dbReference type="Pfam" id="PF00348">
    <property type="entry name" value="polyprenyl_synt"/>
    <property type="match status" value="1"/>
</dbReference>
<evidence type="ECO:0000256" key="6">
    <source>
        <dbReference type="RuleBase" id="RU004466"/>
    </source>
</evidence>
<evidence type="ECO:0000256" key="2">
    <source>
        <dbReference type="ARBA" id="ARBA00006706"/>
    </source>
</evidence>
<dbReference type="PROSITE" id="PS00723">
    <property type="entry name" value="POLYPRENYL_SYNTHASE_1"/>
    <property type="match status" value="1"/>
</dbReference>
<comment type="cofactor">
    <cofactor evidence="1">
        <name>Mg(2+)</name>
        <dbReference type="ChEBI" id="CHEBI:18420"/>
    </cofactor>
</comment>
<organism evidence="7 8">
    <name type="scientific">Chitinophaga caeni</name>
    <dbReference type="NCBI Taxonomy" id="2029983"/>
    <lineage>
        <taxon>Bacteria</taxon>
        <taxon>Pseudomonadati</taxon>
        <taxon>Bacteroidota</taxon>
        <taxon>Chitinophagia</taxon>
        <taxon>Chitinophagales</taxon>
        <taxon>Chitinophagaceae</taxon>
        <taxon>Chitinophaga</taxon>
    </lineage>
</organism>
<dbReference type="Proteomes" id="UP000220133">
    <property type="component" value="Chromosome"/>
</dbReference>
<protein>
    <submittedName>
        <fullName evidence="7">Polyprenyl synthetase</fullName>
    </submittedName>
</protein>
<dbReference type="EMBL" id="CP023777">
    <property type="protein sequence ID" value="ATL48530.1"/>
    <property type="molecule type" value="Genomic_DNA"/>
</dbReference>
<gene>
    <name evidence="7" type="ORF">COR50_15930</name>
</gene>
<dbReference type="GO" id="GO:0046872">
    <property type="term" value="F:metal ion binding"/>
    <property type="evidence" value="ECO:0007669"/>
    <property type="project" value="UniProtKB-KW"/>
</dbReference>
<dbReference type="PROSITE" id="PS00444">
    <property type="entry name" value="POLYPRENYL_SYNTHASE_2"/>
    <property type="match status" value="1"/>
</dbReference>
<sequence>MHSFKELSAQFEQKFNTRQFPANPSSLYDPAQYILGIGGKRIRPVLVMMGNELFDTLHNDALQAAAAIELFHNFTLIHDDIMDKAPLRRGQPTVHMKYNESTAILSGDVMLIQCYEYLNKVQSTHKTKLIQVFNKAATEVCEGQQLDMDMEQKLPEQVQYDDYVYMIGLKTSVLLAASLQMGAIIGGGSEGNQQLLYDFGKNVGIAFQMQDDYLDAFGDPAKFGKQQGGDIQVNKKTFLLLKALELCNPSQKELLLQLMVQNPADKVAQVLEIFRQCKVDQWAEQEKERFKARALESLEKIAVVSNRKQALKELTDFLLIRQH</sequence>
<keyword evidence="4" id="KW-0479">Metal-binding</keyword>
<evidence type="ECO:0000313" key="7">
    <source>
        <dbReference type="EMBL" id="ATL48530.1"/>
    </source>
</evidence>
<keyword evidence="5" id="KW-0460">Magnesium</keyword>
<keyword evidence="8" id="KW-1185">Reference proteome</keyword>
<name>A0A291QX68_9BACT</name>
<comment type="similarity">
    <text evidence="2 6">Belongs to the FPP/GGPP synthase family.</text>
</comment>
<dbReference type="AlphaFoldDB" id="A0A291QX68"/>
<dbReference type="KEGG" id="cbae:COR50_15930"/>
<dbReference type="SFLD" id="SFLDS00005">
    <property type="entry name" value="Isoprenoid_Synthase_Type_I"/>
    <property type="match status" value="1"/>
</dbReference>
<evidence type="ECO:0000256" key="1">
    <source>
        <dbReference type="ARBA" id="ARBA00001946"/>
    </source>
</evidence>
<dbReference type="SFLD" id="SFLDG01017">
    <property type="entry name" value="Polyprenyl_Transferase_Like"/>
    <property type="match status" value="1"/>
</dbReference>
<proteinExistence type="inferred from homology"/>
<dbReference type="SUPFAM" id="SSF48576">
    <property type="entry name" value="Terpenoid synthases"/>
    <property type="match status" value="1"/>
</dbReference>
<dbReference type="PANTHER" id="PTHR12001:SF85">
    <property type="entry name" value="SHORT CHAIN ISOPRENYL DIPHOSPHATE SYNTHASE"/>
    <property type="match status" value="1"/>
</dbReference>
<evidence type="ECO:0000256" key="4">
    <source>
        <dbReference type="ARBA" id="ARBA00022723"/>
    </source>
</evidence>
<dbReference type="GO" id="GO:0004659">
    <property type="term" value="F:prenyltransferase activity"/>
    <property type="evidence" value="ECO:0007669"/>
    <property type="project" value="InterPro"/>
</dbReference>
<dbReference type="GO" id="GO:0008299">
    <property type="term" value="P:isoprenoid biosynthetic process"/>
    <property type="evidence" value="ECO:0007669"/>
    <property type="project" value="InterPro"/>
</dbReference>
<dbReference type="RefSeq" id="WP_098194903.1">
    <property type="nucleotide sequence ID" value="NZ_CP023777.1"/>
</dbReference>